<organism evidence="2 3">
    <name type="scientific">Lates japonicus</name>
    <name type="common">Japanese lates</name>
    <dbReference type="NCBI Taxonomy" id="270547"/>
    <lineage>
        <taxon>Eukaryota</taxon>
        <taxon>Metazoa</taxon>
        <taxon>Chordata</taxon>
        <taxon>Craniata</taxon>
        <taxon>Vertebrata</taxon>
        <taxon>Euteleostomi</taxon>
        <taxon>Actinopterygii</taxon>
        <taxon>Neopterygii</taxon>
        <taxon>Teleostei</taxon>
        <taxon>Neoteleostei</taxon>
        <taxon>Acanthomorphata</taxon>
        <taxon>Carangaria</taxon>
        <taxon>Carangaria incertae sedis</taxon>
        <taxon>Centropomidae</taxon>
        <taxon>Lates</taxon>
    </lineage>
</organism>
<keyword evidence="3" id="KW-1185">Reference proteome</keyword>
<dbReference type="Proteomes" id="UP001279410">
    <property type="component" value="Unassembled WGS sequence"/>
</dbReference>
<gene>
    <name evidence="2" type="ORF">AKAME5_002436400</name>
</gene>
<evidence type="ECO:0000256" key="1">
    <source>
        <dbReference type="SAM" id="MobiDB-lite"/>
    </source>
</evidence>
<sequence>MTSPPECEGGDGGEVPGMLQPEDICDKFVNSPLRPGHDIAWKVLGHTHISNLLGRTDDSCQVVLGWL</sequence>
<dbReference type="EMBL" id="BRZM01001371">
    <property type="protein sequence ID" value="GLD73039.1"/>
    <property type="molecule type" value="Genomic_DNA"/>
</dbReference>
<protein>
    <submittedName>
        <fullName evidence="2">Peroxisomal NADH pyrophosphatase NUDT12</fullName>
    </submittedName>
</protein>
<evidence type="ECO:0000313" key="3">
    <source>
        <dbReference type="Proteomes" id="UP001279410"/>
    </source>
</evidence>
<feature type="region of interest" description="Disordered" evidence="1">
    <location>
        <begin position="1"/>
        <end position="20"/>
    </location>
</feature>
<comment type="caution">
    <text evidence="2">The sequence shown here is derived from an EMBL/GenBank/DDBJ whole genome shotgun (WGS) entry which is preliminary data.</text>
</comment>
<accession>A0AAD3NL26</accession>
<evidence type="ECO:0000313" key="2">
    <source>
        <dbReference type="EMBL" id="GLD73039.1"/>
    </source>
</evidence>
<dbReference type="AlphaFoldDB" id="A0AAD3NL26"/>
<name>A0AAD3NL26_LATJO</name>
<reference evidence="2" key="1">
    <citation type="submission" date="2022-08" db="EMBL/GenBank/DDBJ databases">
        <title>Genome sequencing of akame (Lates japonicus).</title>
        <authorList>
            <person name="Hashiguchi Y."/>
            <person name="Takahashi H."/>
        </authorList>
    </citation>
    <scope>NUCLEOTIDE SEQUENCE</scope>
    <source>
        <strain evidence="2">Kochi</strain>
    </source>
</reference>
<proteinExistence type="predicted"/>